<proteinExistence type="predicted"/>
<gene>
    <name evidence="1" type="ORF">F7O44_16215</name>
</gene>
<dbReference type="EMBL" id="WLZY01000005">
    <property type="protein sequence ID" value="NDL58614.1"/>
    <property type="molecule type" value="Genomic_DNA"/>
</dbReference>
<evidence type="ECO:0000313" key="1">
    <source>
        <dbReference type="EMBL" id="NDL58614.1"/>
    </source>
</evidence>
<dbReference type="Proteomes" id="UP000460435">
    <property type="component" value="Unassembled WGS sequence"/>
</dbReference>
<dbReference type="Pfam" id="PF26125">
    <property type="entry name" value="AcrVA2-like"/>
    <property type="match status" value="1"/>
</dbReference>
<keyword evidence="2" id="KW-1185">Reference proteome</keyword>
<dbReference type="InterPro" id="IPR058915">
    <property type="entry name" value="AcrVA2-like"/>
</dbReference>
<sequence>MYPRELPKLRDEVLDVYKKFQTMDEGHHGVVNLLKRADMYYVTETMSALAVQAGSELETEGFWDIKAQPSDNGFIFFDGGIGSLDYQFPGTLSRVDIPIHAICWGTSERLVGNPADTVGVELTYYTDGNHERSVSGNLYRDAFDRSTLRPILGDVFHPVDGPDSMHMTTVLKTLQAPWLLMSQPEIVERTQHKARRKVKGGASPRKRRNDVVLIDVRKKYRPTDENADTGTKFGRKYKHRWVVRGHWRNQPYGPGRKQHRRQWIASYVKGPDGAEVLRTEKVNVWRS</sequence>
<organism evidence="1 2">
    <name type="scientific">Phytoactinopolyspora mesophila</name>
    <dbReference type="NCBI Taxonomy" id="2650750"/>
    <lineage>
        <taxon>Bacteria</taxon>
        <taxon>Bacillati</taxon>
        <taxon>Actinomycetota</taxon>
        <taxon>Actinomycetes</taxon>
        <taxon>Jiangellales</taxon>
        <taxon>Jiangellaceae</taxon>
        <taxon>Phytoactinopolyspora</taxon>
    </lineage>
</organism>
<name>A0A7K3M5L9_9ACTN</name>
<accession>A0A7K3M5L9</accession>
<reference evidence="1 2" key="1">
    <citation type="submission" date="2019-11" db="EMBL/GenBank/DDBJ databases">
        <authorList>
            <person name="Li X.-J."/>
            <person name="Feng X.-M."/>
        </authorList>
    </citation>
    <scope>NUCLEOTIDE SEQUENCE [LARGE SCALE GENOMIC DNA]</scope>
    <source>
        <strain evidence="1 2">XMNu-373</strain>
    </source>
</reference>
<dbReference type="AlphaFoldDB" id="A0A7K3M5L9"/>
<comment type="caution">
    <text evidence="1">The sequence shown here is derived from an EMBL/GenBank/DDBJ whole genome shotgun (WGS) entry which is preliminary data.</text>
</comment>
<evidence type="ECO:0000313" key="2">
    <source>
        <dbReference type="Proteomes" id="UP000460435"/>
    </source>
</evidence>
<dbReference type="RefSeq" id="WP_162451306.1">
    <property type="nucleotide sequence ID" value="NZ_WLZY01000005.1"/>
</dbReference>
<protein>
    <submittedName>
        <fullName evidence="1">Uncharacterized protein</fullName>
    </submittedName>
</protein>